<dbReference type="PANTHER" id="PTHR11487:SF0">
    <property type="entry name" value="S-ACYL FATTY ACID SYNTHASE THIOESTERASE, MEDIUM CHAIN"/>
    <property type="match status" value="1"/>
</dbReference>
<comment type="caution">
    <text evidence="5">The sequence shown here is derived from an EMBL/GenBank/DDBJ whole genome shotgun (WGS) entry which is preliminary data.</text>
</comment>
<evidence type="ECO:0000313" key="6">
    <source>
        <dbReference type="Proteomes" id="UP001501842"/>
    </source>
</evidence>
<dbReference type="PANTHER" id="PTHR11487">
    <property type="entry name" value="THIOESTERASE"/>
    <property type="match status" value="1"/>
</dbReference>
<reference evidence="6" key="1">
    <citation type="journal article" date="2019" name="Int. J. Syst. Evol. Microbiol.">
        <title>The Global Catalogue of Microorganisms (GCM) 10K type strain sequencing project: providing services to taxonomists for standard genome sequencing and annotation.</title>
        <authorList>
            <consortium name="The Broad Institute Genomics Platform"/>
            <consortium name="The Broad Institute Genome Sequencing Center for Infectious Disease"/>
            <person name="Wu L."/>
            <person name="Ma J."/>
        </authorList>
    </citation>
    <scope>NUCLEOTIDE SEQUENCE [LARGE SCALE GENOMIC DNA]</scope>
    <source>
        <strain evidence="6">JCM 8201</strain>
    </source>
</reference>
<dbReference type="InterPro" id="IPR029058">
    <property type="entry name" value="AB_hydrolase_fold"/>
</dbReference>
<dbReference type="InterPro" id="IPR012223">
    <property type="entry name" value="TEII"/>
</dbReference>
<feature type="domain" description="Thioesterase TesA-like" evidence="4">
    <location>
        <begin position="27"/>
        <end position="246"/>
    </location>
</feature>
<keyword evidence="2 5" id="KW-0378">Hydrolase</keyword>
<gene>
    <name evidence="5" type="ORF">GCM10010439_07520</name>
</gene>
<dbReference type="SUPFAM" id="SSF53474">
    <property type="entry name" value="alpha/beta-Hydrolases"/>
    <property type="match status" value="1"/>
</dbReference>
<dbReference type="InterPro" id="IPR020802">
    <property type="entry name" value="TesA-like"/>
</dbReference>
<protein>
    <submittedName>
        <fullName evidence="5">Alpha/beta fold hydrolase</fullName>
    </submittedName>
</protein>
<dbReference type="InterPro" id="IPR001031">
    <property type="entry name" value="Thioesterase"/>
</dbReference>
<sequence length="267" mass="28801">MSAGPTTDPRSWFRGNRRVPRPRLRLVCFPHAGGGPHLFRTWPSHLPEDVEVLAVCYPGRQDRLSEPGIDRMEPLADLISRALSERADVPLALFGHSMGALVAYEVAVRLPGDAVSALLVSAHPAPHRMPPPSAEPPTDDELLHAMAGLGGTDPALLAHEGMRDLVLPALRADHELLRAYRPRNPAVVDIPVTGYLGEDDPLAGPPDLAAWADLTTGGFGTCVLPGGHFYLVPAERELVTDMSARLAQLPPRLARPRSDPRETSPCP</sequence>
<feature type="region of interest" description="Disordered" evidence="3">
    <location>
        <begin position="248"/>
        <end position="267"/>
    </location>
</feature>
<comment type="similarity">
    <text evidence="1">Belongs to the thioesterase family.</text>
</comment>
<evidence type="ECO:0000256" key="2">
    <source>
        <dbReference type="ARBA" id="ARBA00022801"/>
    </source>
</evidence>
<evidence type="ECO:0000256" key="1">
    <source>
        <dbReference type="ARBA" id="ARBA00007169"/>
    </source>
</evidence>
<name>A0ABP6GEK0_9ACTN</name>
<dbReference type="GO" id="GO:0016787">
    <property type="term" value="F:hydrolase activity"/>
    <property type="evidence" value="ECO:0007669"/>
    <property type="project" value="UniProtKB-KW"/>
</dbReference>
<dbReference type="Gene3D" id="3.40.50.1820">
    <property type="entry name" value="alpha/beta hydrolase"/>
    <property type="match status" value="1"/>
</dbReference>
<dbReference type="SMART" id="SM00824">
    <property type="entry name" value="PKS_TE"/>
    <property type="match status" value="1"/>
</dbReference>
<feature type="compositionally biased region" description="Basic and acidic residues" evidence="3">
    <location>
        <begin position="256"/>
        <end position="267"/>
    </location>
</feature>
<evidence type="ECO:0000259" key="4">
    <source>
        <dbReference type="SMART" id="SM00824"/>
    </source>
</evidence>
<dbReference type="Pfam" id="PF00975">
    <property type="entry name" value="Thioesterase"/>
    <property type="match status" value="1"/>
</dbReference>
<keyword evidence="6" id="KW-1185">Reference proteome</keyword>
<evidence type="ECO:0000256" key="3">
    <source>
        <dbReference type="SAM" id="MobiDB-lite"/>
    </source>
</evidence>
<evidence type="ECO:0000313" key="5">
    <source>
        <dbReference type="EMBL" id="GAA2720181.1"/>
    </source>
</evidence>
<accession>A0ABP6GEK0</accession>
<proteinExistence type="inferred from homology"/>
<dbReference type="EMBL" id="BAAATZ010000003">
    <property type="protein sequence ID" value="GAA2720181.1"/>
    <property type="molecule type" value="Genomic_DNA"/>
</dbReference>
<dbReference type="Proteomes" id="UP001501842">
    <property type="component" value="Unassembled WGS sequence"/>
</dbReference>
<organism evidence="5 6">
    <name type="scientific">Actinocorallia aurantiaca</name>
    <dbReference type="NCBI Taxonomy" id="46204"/>
    <lineage>
        <taxon>Bacteria</taxon>
        <taxon>Bacillati</taxon>
        <taxon>Actinomycetota</taxon>
        <taxon>Actinomycetes</taxon>
        <taxon>Streptosporangiales</taxon>
        <taxon>Thermomonosporaceae</taxon>
        <taxon>Actinocorallia</taxon>
    </lineage>
</organism>